<dbReference type="AlphaFoldDB" id="A0A3M7M7B5"/>
<dbReference type="InterPro" id="IPR020843">
    <property type="entry name" value="ER"/>
</dbReference>
<evidence type="ECO:0000259" key="7">
    <source>
        <dbReference type="SMART" id="SM00829"/>
    </source>
</evidence>
<evidence type="ECO:0000256" key="1">
    <source>
        <dbReference type="ARBA" id="ARBA00001947"/>
    </source>
</evidence>
<dbReference type="Pfam" id="PF08240">
    <property type="entry name" value="ADH_N"/>
    <property type="match status" value="1"/>
</dbReference>
<dbReference type="InterPro" id="IPR013154">
    <property type="entry name" value="ADH-like_N"/>
</dbReference>
<dbReference type="SUPFAM" id="SSF50129">
    <property type="entry name" value="GroES-like"/>
    <property type="match status" value="1"/>
</dbReference>
<feature type="domain" description="Enoyl reductase (ER)" evidence="7">
    <location>
        <begin position="72"/>
        <end position="393"/>
    </location>
</feature>
<accession>A0A3M7M7B5</accession>
<name>A0A3M7M7B5_9PLEO</name>
<dbReference type="EMBL" id="KE747824">
    <property type="protein sequence ID" value="RMZ70362.1"/>
    <property type="molecule type" value="Genomic_DNA"/>
</dbReference>
<dbReference type="OrthoDB" id="1560166at2759"/>
<evidence type="ECO:0000256" key="3">
    <source>
        <dbReference type="ARBA" id="ARBA00022723"/>
    </source>
</evidence>
<organism evidence="8 9">
    <name type="scientific">Pyrenophora seminiperda CCB06</name>
    <dbReference type="NCBI Taxonomy" id="1302712"/>
    <lineage>
        <taxon>Eukaryota</taxon>
        <taxon>Fungi</taxon>
        <taxon>Dikarya</taxon>
        <taxon>Ascomycota</taxon>
        <taxon>Pezizomycotina</taxon>
        <taxon>Dothideomycetes</taxon>
        <taxon>Pleosporomycetidae</taxon>
        <taxon>Pleosporales</taxon>
        <taxon>Pleosporineae</taxon>
        <taxon>Pleosporaceae</taxon>
        <taxon>Pyrenophora</taxon>
    </lineage>
</organism>
<dbReference type="Pfam" id="PF00107">
    <property type="entry name" value="ADH_zinc_N"/>
    <property type="match status" value="1"/>
</dbReference>
<dbReference type="FunFam" id="3.40.50.720:FF:000039">
    <property type="entry name" value="Alcohol dehydrogenase AdhP"/>
    <property type="match status" value="1"/>
</dbReference>
<evidence type="ECO:0000256" key="6">
    <source>
        <dbReference type="ARBA" id="ARBA00023027"/>
    </source>
</evidence>
<gene>
    <name evidence="8" type="ORF">GMOD_00000445</name>
</gene>
<keyword evidence="6" id="KW-0520">NAD</keyword>
<dbReference type="Proteomes" id="UP000265663">
    <property type="component" value="Unassembled WGS sequence"/>
</dbReference>
<keyword evidence="5" id="KW-0560">Oxidoreductase</keyword>
<dbReference type="GO" id="GO:0005737">
    <property type="term" value="C:cytoplasm"/>
    <property type="evidence" value="ECO:0007669"/>
    <property type="project" value="TreeGrafter"/>
</dbReference>
<evidence type="ECO:0000256" key="4">
    <source>
        <dbReference type="ARBA" id="ARBA00022833"/>
    </source>
</evidence>
<evidence type="ECO:0000313" key="8">
    <source>
        <dbReference type="EMBL" id="RMZ70362.1"/>
    </source>
</evidence>
<dbReference type="InterPro" id="IPR011032">
    <property type="entry name" value="GroES-like_sf"/>
</dbReference>
<dbReference type="InterPro" id="IPR013149">
    <property type="entry name" value="ADH-like_C"/>
</dbReference>
<dbReference type="PANTHER" id="PTHR42940:SF7">
    <property type="entry name" value="ALCOHOL DEHYDROGENASE-LIKE N-TERMINAL DOMAIN-CONTAINING PROTEIN"/>
    <property type="match status" value="1"/>
</dbReference>
<dbReference type="PANTHER" id="PTHR42940">
    <property type="entry name" value="ALCOHOL DEHYDROGENASE 1-RELATED"/>
    <property type="match status" value="1"/>
</dbReference>
<dbReference type="GO" id="GO:0004022">
    <property type="term" value="F:alcohol dehydrogenase (NAD+) activity"/>
    <property type="evidence" value="ECO:0007669"/>
    <property type="project" value="TreeGrafter"/>
</dbReference>
<keyword evidence="3" id="KW-0479">Metal-binding</keyword>
<dbReference type="Gene3D" id="3.90.180.10">
    <property type="entry name" value="Medium-chain alcohol dehydrogenases, catalytic domain"/>
    <property type="match status" value="1"/>
</dbReference>
<proteinExistence type="inferred from homology"/>
<sequence length="396" mass="42401">MRRLMEGVDKEQWSRASMTIAYCVTTRILGITAQHNFSSLLIPINIFPNLTNITMSSDIPSTCRAVVLEKVGAPWIIKEVPVSKPGAGEVLIKVLACGICHSDSFLHEGHLGDNRFPRVPGHEVIGTVIAVGDGEKKWKVGDRVGGAWHGGHDGLCKACNRGLFQMCENEQINGVSRDGGYAEYCTLRSEAAVRIPKDANPAEYAPLLCAGVTVFNGIRNMHIQQGDTVAIQGLGGLGHLALQYARKMGYRTVALSSSADKKGFAFQLGATDYIDTSKESAAEGLQKMGGASLIVVTAPNAEIIGPLVNGLGPLGKLLVLAPVGDVPINTVSLVLGGRSVHGWPSGHGLDCEEAIDFAEKQGVKCMIEKFPFDKVEDAVEHMKSGKVRFRSVIVME</sequence>
<evidence type="ECO:0000313" key="9">
    <source>
        <dbReference type="Proteomes" id="UP000265663"/>
    </source>
</evidence>
<evidence type="ECO:0000256" key="5">
    <source>
        <dbReference type="ARBA" id="ARBA00023002"/>
    </source>
</evidence>
<comment type="cofactor">
    <cofactor evidence="1">
        <name>Zn(2+)</name>
        <dbReference type="ChEBI" id="CHEBI:29105"/>
    </cofactor>
</comment>
<dbReference type="Gene3D" id="3.40.50.720">
    <property type="entry name" value="NAD(P)-binding Rossmann-like Domain"/>
    <property type="match status" value="1"/>
</dbReference>
<dbReference type="GO" id="GO:0046872">
    <property type="term" value="F:metal ion binding"/>
    <property type="evidence" value="ECO:0007669"/>
    <property type="project" value="UniProtKB-KW"/>
</dbReference>
<comment type="similarity">
    <text evidence="2">Belongs to the zinc-containing alcohol dehydrogenase family.</text>
</comment>
<keyword evidence="4" id="KW-0862">Zinc</keyword>
<dbReference type="SUPFAM" id="SSF51735">
    <property type="entry name" value="NAD(P)-binding Rossmann-fold domains"/>
    <property type="match status" value="1"/>
</dbReference>
<protein>
    <submittedName>
        <fullName evidence="8">Alcohol dehydrogenase</fullName>
    </submittedName>
</protein>
<dbReference type="SMART" id="SM00829">
    <property type="entry name" value="PKS_ER"/>
    <property type="match status" value="1"/>
</dbReference>
<dbReference type="CDD" id="cd08296">
    <property type="entry name" value="CAD_like"/>
    <property type="match status" value="1"/>
</dbReference>
<evidence type="ECO:0000256" key="2">
    <source>
        <dbReference type="ARBA" id="ARBA00008072"/>
    </source>
</evidence>
<reference evidence="8 9" key="1">
    <citation type="journal article" date="2014" name="PLoS ONE">
        <title>De novo Genome Assembly of the Fungal Plant Pathogen Pyrenophora semeniperda.</title>
        <authorList>
            <person name="Soliai M.M."/>
            <person name="Meyer S.E."/>
            <person name="Udall J.A."/>
            <person name="Elzinga D.E."/>
            <person name="Hermansen R.A."/>
            <person name="Bodily P.M."/>
            <person name="Hart A.A."/>
            <person name="Coleman C.E."/>
        </authorList>
    </citation>
    <scope>NUCLEOTIDE SEQUENCE [LARGE SCALE GENOMIC DNA]</scope>
    <source>
        <strain evidence="8 9">CCB06</strain>
        <tissue evidence="8">Mycelium</tissue>
    </source>
</reference>
<dbReference type="InterPro" id="IPR036291">
    <property type="entry name" value="NAD(P)-bd_dom_sf"/>
</dbReference>
<keyword evidence="9" id="KW-1185">Reference proteome</keyword>